<organism evidence="1 2">
    <name type="scientific">Dietzia natronolimnaea</name>
    <dbReference type="NCBI Taxonomy" id="161920"/>
    <lineage>
        <taxon>Bacteria</taxon>
        <taxon>Bacillati</taxon>
        <taxon>Actinomycetota</taxon>
        <taxon>Actinomycetes</taxon>
        <taxon>Mycobacteriales</taxon>
        <taxon>Dietziaceae</taxon>
        <taxon>Dietzia</taxon>
    </lineage>
</organism>
<dbReference type="Proteomes" id="UP000218810">
    <property type="component" value="Unassembled WGS sequence"/>
</dbReference>
<evidence type="ECO:0000313" key="1">
    <source>
        <dbReference type="EMBL" id="PAY23816.1"/>
    </source>
</evidence>
<keyword evidence="2" id="KW-1185">Reference proteome</keyword>
<accession>A0A2A2WRI1</accession>
<dbReference type="EMBL" id="NTGA01000012">
    <property type="protein sequence ID" value="PAY23816.1"/>
    <property type="molecule type" value="Genomic_DNA"/>
</dbReference>
<comment type="caution">
    <text evidence="1">The sequence shown here is derived from an EMBL/GenBank/DDBJ whole genome shotgun (WGS) entry which is preliminary data.</text>
</comment>
<sequence length="62" mass="6998">MPLPNEEQLEEFDRLSEALTLKHSALEKEIAALARTRDELLPMLMNGRITIKDAEHAVEGVL</sequence>
<evidence type="ECO:0000313" key="2">
    <source>
        <dbReference type="Proteomes" id="UP000218810"/>
    </source>
</evidence>
<reference evidence="2" key="1">
    <citation type="submission" date="2017-09" db="EMBL/GenBank/DDBJ databases">
        <authorList>
            <person name="Zhang Y."/>
            <person name="Huang X."/>
            <person name="Liu J."/>
            <person name="Lu L."/>
            <person name="Peng K."/>
        </authorList>
    </citation>
    <scope>NUCLEOTIDE SEQUENCE [LARGE SCALE GENOMIC DNA]</scope>
    <source>
        <strain evidence="2">S-XJ-1</strain>
    </source>
</reference>
<protein>
    <recommendedName>
        <fullName evidence="3">Restriction endonuclease subunit S</fullName>
    </recommendedName>
</protein>
<gene>
    <name evidence="1" type="ORF">CEY15_06135</name>
</gene>
<proteinExistence type="predicted"/>
<dbReference type="AlphaFoldDB" id="A0A2A2WRI1"/>
<evidence type="ECO:0008006" key="3">
    <source>
        <dbReference type="Google" id="ProtNLM"/>
    </source>
</evidence>
<name>A0A2A2WRI1_9ACTN</name>